<dbReference type="PRINTS" id="PR01415">
    <property type="entry name" value="ANKYRIN"/>
</dbReference>
<feature type="repeat" description="ANK" evidence="3">
    <location>
        <begin position="72"/>
        <end position="104"/>
    </location>
</feature>
<gene>
    <name evidence="5" type="ORF">EQG68_07785</name>
</gene>
<dbReference type="SMART" id="SM00248">
    <property type="entry name" value="ANK"/>
    <property type="match status" value="2"/>
</dbReference>
<accession>A0A4Q1KPV0</accession>
<evidence type="ECO:0000256" key="2">
    <source>
        <dbReference type="ARBA" id="ARBA00023043"/>
    </source>
</evidence>
<dbReference type="PROSITE" id="PS50088">
    <property type="entry name" value="ANK_REPEAT"/>
    <property type="match status" value="2"/>
</dbReference>
<dbReference type="InterPro" id="IPR002110">
    <property type="entry name" value="Ankyrin_rpt"/>
</dbReference>
<dbReference type="Gene3D" id="1.25.40.20">
    <property type="entry name" value="Ankyrin repeat-containing domain"/>
    <property type="match status" value="1"/>
</dbReference>
<name>A0A4Q1KPV0_9FLAO</name>
<keyword evidence="6" id="KW-1185">Reference proteome</keyword>
<keyword evidence="1" id="KW-0677">Repeat</keyword>
<dbReference type="InterPro" id="IPR036770">
    <property type="entry name" value="Ankyrin_rpt-contain_sf"/>
</dbReference>
<evidence type="ECO:0000256" key="4">
    <source>
        <dbReference type="SAM" id="SignalP"/>
    </source>
</evidence>
<dbReference type="AlphaFoldDB" id="A0A4Q1KPV0"/>
<dbReference type="PANTHER" id="PTHR24171:SF9">
    <property type="entry name" value="ANKYRIN REPEAT DOMAIN-CONTAINING PROTEIN 39"/>
    <property type="match status" value="1"/>
</dbReference>
<dbReference type="PROSITE" id="PS50297">
    <property type="entry name" value="ANK_REP_REGION"/>
    <property type="match status" value="2"/>
</dbReference>
<dbReference type="EMBL" id="SBKQ01000007">
    <property type="protein sequence ID" value="RXR32133.1"/>
    <property type="molecule type" value="Genomic_DNA"/>
</dbReference>
<dbReference type="OrthoDB" id="1374157at2"/>
<dbReference type="SUPFAM" id="SSF48403">
    <property type="entry name" value="Ankyrin repeat"/>
    <property type="match status" value="1"/>
</dbReference>
<evidence type="ECO:0000313" key="6">
    <source>
        <dbReference type="Proteomes" id="UP000289734"/>
    </source>
</evidence>
<protein>
    <submittedName>
        <fullName evidence="5">Ankyrin repeat domain-containing protein</fullName>
    </submittedName>
</protein>
<dbReference type="RefSeq" id="WP_129464249.1">
    <property type="nucleotide sequence ID" value="NZ_SBKQ01000007.1"/>
</dbReference>
<evidence type="ECO:0000256" key="1">
    <source>
        <dbReference type="ARBA" id="ARBA00022737"/>
    </source>
</evidence>
<proteinExistence type="predicted"/>
<feature type="chain" id="PRO_5020384531" evidence="4">
    <location>
        <begin position="22"/>
        <end position="131"/>
    </location>
</feature>
<reference evidence="6" key="1">
    <citation type="submission" date="2019-01" db="EMBL/GenBank/DDBJ databases">
        <title>Cytophagaceae bacterium strain CAR-16.</title>
        <authorList>
            <person name="Chen W.-M."/>
        </authorList>
    </citation>
    <scope>NUCLEOTIDE SEQUENCE [LARGE SCALE GENOMIC DNA]</scope>
    <source>
        <strain evidence="6">ICH-30</strain>
    </source>
</reference>
<evidence type="ECO:0000313" key="5">
    <source>
        <dbReference type="EMBL" id="RXR32133.1"/>
    </source>
</evidence>
<keyword evidence="4" id="KW-0732">Signal</keyword>
<feature type="repeat" description="ANK" evidence="3">
    <location>
        <begin position="40"/>
        <end position="72"/>
    </location>
</feature>
<organism evidence="5 6">
    <name type="scientific">Flavobacterium piscinae</name>
    <dbReference type="NCBI Taxonomy" id="2506424"/>
    <lineage>
        <taxon>Bacteria</taxon>
        <taxon>Pseudomonadati</taxon>
        <taxon>Bacteroidota</taxon>
        <taxon>Flavobacteriia</taxon>
        <taxon>Flavobacteriales</taxon>
        <taxon>Flavobacteriaceae</taxon>
        <taxon>Flavobacterium</taxon>
    </lineage>
</organism>
<dbReference type="Pfam" id="PF12796">
    <property type="entry name" value="Ank_2"/>
    <property type="match status" value="1"/>
</dbReference>
<comment type="caution">
    <text evidence="5">The sequence shown here is derived from an EMBL/GenBank/DDBJ whole genome shotgun (WGS) entry which is preliminary data.</text>
</comment>
<keyword evidence="2 3" id="KW-0040">ANK repeat</keyword>
<sequence>MKKSIVYLGIALLGFGTLANAANNGNLTASKTEVSVYAKYYATPLCVAISKGEVEVVKKFIEYGADINETTNGLTPLMYAARYNQVEIIKLLLEKGANVKTKDERGLTALNHAENSKATEAIELLKNHARK</sequence>
<dbReference type="PANTHER" id="PTHR24171">
    <property type="entry name" value="ANKYRIN REPEAT DOMAIN-CONTAINING PROTEIN 39-RELATED"/>
    <property type="match status" value="1"/>
</dbReference>
<feature type="signal peptide" evidence="4">
    <location>
        <begin position="1"/>
        <end position="21"/>
    </location>
</feature>
<evidence type="ECO:0000256" key="3">
    <source>
        <dbReference type="PROSITE-ProRule" id="PRU00023"/>
    </source>
</evidence>
<dbReference type="Proteomes" id="UP000289734">
    <property type="component" value="Unassembled WGS sequence"/>
</dbReference>